<protein>
    <recommendedName>
        <fullName evidence="2">UPF0235 protein E5K00_11140</fullName>
    </recommendedName>
</protein>
<keyword evidence="4" id="KW-1185">Reference proteome</keyword>
<dbReference type="InterPro" id="IPR036591">
    <property type="entry name" value="YggU-like_sf"/>
</dbReference>
<dbReference type="Gene3D" id="3.30.1200.10">
    <property type="entry name" value="YggU-like"/>
    <property type="match status" value="1"/>
</dbReference>
<dbReference type="NCBIfam" id="TIGR00251">
    <property type="entry name" value="DUF167 family protein"/>
    <property type="match status" value="1"/>
</dbReference>
<dbReference type="SUPFAM" id="SSF69786">
    <property type="entry name" value="YggU-like"/>
    <property type="match status" value="1"/>
</dbReference>
<evidence type="ECO:0000256" key="2">
    <source>
        <dbReference type="HAMAP-Rule" id="MF_00634"/>
    </source>
</evidence>
<accession>A0A4Z0Q7R0</accession>
<evidence type="ECO:0000313" key="3">
    <source>
        <dbReference type="EMBL" id="TGE25714.1"/>
    </source>
</evidence>
<dbReference type="Proteomes" id="UP000297549">
    <property type="component" value="Unassembled WGS sequence"/>
</dbReference>
<dbReference type="InterPro" id="IPR003746">
    <property type="entry name" value="DUF167"/>
</dbReference>
<comment type="similarity">
    <text evidence="1 2">Belongs to the UPF0235 family.</text>
</comment>
<dbReference type="AlphaFoldDB" id="A0A4Z0Q7R0"/>
<evidence type="ECO:0000313" key="4">
    <source>
        <dbReference type="Proteomes" id="UP000297549"/>
    </source>
</evidence>
<comment type="caution">
    <text evidence="3">The sequence shown here is derived from an EMBL/GenBank/DDBJ whole genome shotgun (WGS) entry which is preliminary data.</text>
</comment>
<dbReference type="RefSeq" id="WP_135463291.1">
    <property type="nucleotide sequence ID" value="NZ_SRLC01000001.1"/>
</dbReference>
<name>A0A4Z0Q7R0_9BACT</name>
<organism evidence="3 4">
    <name type="scientific">Hymenobacter aquaticus</name>
    <dbReference type="NCBI Taxonomy" id="1867101"/>
    <lineage>
        <taxon>Bacteria</taxon>
        <taxon>Pseudomonadati</taxon>
        <taxon>Bacteroidota</taxon>
        <taxon>Cytophagia</taxon>
        <taxon>Cytophagales</taxon>
        <taxon>Hymenobacteraceae</taxon>
        <taxon>Hymenobacter</taxon>
    </lineage>
</organism>
<dbReference type="HAMAP" id="MF_00634">
    <property type="entry name" value="UPF0235"/>
    <property type="match status" value="1"/>
</dbReference>
<dbReference type="PANTHER" id="PTHR13420:SF7">
    <property type="entry name" value="UPF0235 PROTEIN C15ORF40"/>
    <property type="match status" value="1"/>
</dbReference>
<proteinExistence type="inferred from homology"/>
<dbReference type="PANTHER" id="PTHR13420">
    <property type="entry name" value="UPF0235 PROTEIN C15ORF40"/>
    <property type="match status" value="1"/>
</dbReference>
<dbReference type="Pfam" id="PF02594">
    <property type="entry name" value="DUF167"/>
    <property type="match status" value="1"/>
</dbReference>
<dbReference type="SMART" id="SM01152">
    <property type="entry name" value="DUF167"/>
    <property type="match status" value="1"/>
</dbReference>
<dbReference type="EMBL" id="SRLC01000001">
    <property type="protein sequence ID" value="TGE25714.1"/>
    <property type="molecule type" value="Genomic_DNA"/>
</dbReference>
<reference evidence="3 4" key="1">
    <citation type="submission" date="2019-04" db="EMBL/GenBank/DDBJ databases">
        <authorList>
            <person name="Feng G."/>
            <person name="Zhang J."/>
            <person name="Zhu H."/>
        </authorList>
    </citation>
    <scope>NUCLEOTIDE SEQUENCE [LARGE SCALE GENOMIC DNA]</scope>
    <source>
        <strain evidence="3 4">JCM 31653</strain>
    </source>
</reference>
<evidence type="ECO:0000256" key="1">
    <source>
        <dbReference type="ARBA" id="ARBA00010364"/>
    </source>
</evidence>
<dbReference type="OrthoDB" id="885245at2"/>
<gene>
    <name evidence="3" type="ORF">E5K00_11140</name>
</gene>
<sequence length="94" mass="9979">MPVTLHLKAKPNSRQNRLEVAADGSITVRLKAPAHDGKANACLLAYLAEVFGVSKSGVALLTGHTAPFKKVQVLELEDAAVQQTLARYRVEGGA</sequence>
<dbReference type="GO" id="GO:0005737">
    <property type="term" value="C:cytoplasm"/>
    <property type="evidence" value="ECO:0007669"/>
    <property type="project" value="TreeGrafter"/>
</dbReference>